<feature type="compositionally biased region" description="Polar residues" evidence="1">
    <location>
        <begin position="623"/>
        <end position="634"/>
    </location>
</feature>
<organism evidence="2 3">
    <name type="scientific">Marasmiellus scandens</name>
    <dbReference type="NCBI Taxonomy" id="2682957"/>
    <lineage>
        <taxon>Eukaryota</taxon>
        <taxon>Fungi</taxon>
        <taxon>Dikarya</taxon>
        <taxon>Basidiomycota</taxon>
        <taxon>Agaricomycotina</taxon>
        <taxon>Agaricomycetes</taxon>
        <taxon>Agaricomycetidae</taxon>
        <taxon>Agaricales</taxon>
        <taxon>Marasmiineae</taxon>
        <taxon>Omphalotaceae</taxon>
        <taxon>Marasmiellus</taxon>
    </lineage>
</organism>
<feature type="compositionally biased region" description="Basic and acidic residues" evidence="1">
    <location>
        <begin position="527"/>
        <end position="549"/>
    </location>
</feature>
<feature type="compositionally biased region" description="Low complexity" evidence="1">
    <location>
        <begin position="876"/>
        <end position="899"/>
    </location>
</feature>
<feature type="compositionally biased region" description="Basic and acidic residues" evidence="1">
    <location>
        <begin position="676"/>
        <end position="685"/>
    </location>
</feature>
<accession>A0ABR1JQG8</accession>
<feature type="compositionally biased region" description="Low complexity" evidence="1">
    <location>
        <begin position="212"/>
        <end position="224"/>
    </location>
</feature>
<keyword evidence="3" id="KW-1185">Reference proteome</keyword>
<reference evidence="2 3" key="1">
    <citation type="submission" date="2024-01" db="EMBL/GenBank/DDBJ databases">
        <title>A draft genome for the cacao thread blight pathogen Marasmiellus scandens.</title>
        <authorList>
            <person name="Baruah I.K."/>
            <person name="Leung J."/>
            <person name="Bukari Y."/>
            <person name="Amoako-Attah I."/>
            <person name="Meinhardt L.W."/>
            <person name="Bailey B.A."/>
            <person name="Cohen S.P."/>
        </authorList>
    </citation>
    <scope>NUCLEOTIDE SEQUENCE [LARGE SCALE GENOMIC DNA]</scope>
    <source>
        <strain evidence="2 3">GH-19</strain>
    </source>
</reference>
<feature type="region of interest" description="Disordered" evidence="1">
    <location>
        <begin position="871"/>
        <end position="907"/>
    </location>
</feature>
<feature type="compositionally biased region" description="Low complexity" evidence="1">
    <location>
        <begin position="59"/>
        <end position="75"/>
    </location>
</feature>
<evidence type="ECO:0000313" key="3">
    <source>
        <dbReference type="Proteomes" id="UP001498398"/>
    </source>
</evidence>
<feature type="compositionally biased region" description="Low complexity" evidence="1">
    <location>
        <begin position="311"/>
        <end position="339"/>
    </location>
</feature>
<feature type="region of interest" description="Disordered" evidence="1">
    <location>
        <begin position="311"/>
        <end position="358"/>
    </location>
</feature>
<feature type="compositionally biased region" description="Low complexity" evidence="1">
    <location>
        <begin position="589"/>
        <end position="602"/>
    </location>
</feature>
<protein>
    <recommendedName>
        <fullName evidence="4">F-box domain-containing protein</fullName>
    </recommendedName>
</protein>
<gene>
    <name evidence="2" type="ORF">VKT23_006217</name>
</gene>
<dbReference type="EMBL" id="JBANRG010000007">
    <property type="protein sequence ID" value="KAK7465006.1"/>
    <property type="molecule type" value="Genomic_DNA"/>
</dbReference>
<evidence type="ECO:0000313" key="2">
    <source>
        <dbReference type="EMBL" id="KAK7465006.1"/>
    </source>
</evidence>
<name>A0ABR1JQG8_9AGAR</name>
<feature type="compositionally biased region" description="Basic and acidic residues" evidence="1">
    <location>
        <begin position="277"/>
        <end position="294"/>
    </location>
</feature>
<feature type="compositionally biased region" description="Polar residues" evidence="1">
    <location>
        <begin position="686"/>
        <end position="696"/>
    </location>
</feature>
<evidence type="ECO:0000256" key="1">
    <source>
        <dbReference type="SAM" id="MobiDB-lite"/>
    </source>
</evidence>
<feature type="region of interest" description="Disordered" evidence="1">
    <location>
        <begin position="1"/>
        <end position="298"/>
    </location>
</feature>
<feature type="compositionally biased region" description="Low complexity" evidence="1">
    <location>
        <begin position="231"/>
        <end position="244"/>
    </location>
</feature>
<feature type="compositionally biased region" description="Polar residues" evidence="1">
    <location>
        <begin position="120"/>
        <end position="144"/>
    </location>
</feature>
<feature type="compositionally biased region" description="Polar residues" evidence="1">
    <location>
        <begin position="340"/>
        <end position="357"/>
    </location>
</feature>
<feature type="region of interest" description="Disordered" evidence="1">
    <location>
        <begin position="478"/>
        <end position="714"/>
    </location>
</feature>
<feature type="compositionally biased region" description="Polar residues" evidence="1">
    <location>
        <begin position="511"/>
        <end position="522"/>
    </location>
</feature>
<comment type="caution">
    <text evidence="2">The sequence shown here is derived from an EMBL/GenBank/DDBJ whole genome shotgun (WGS) entry which is preliminary data.</text>
</comment>
<dbReference type="Proteomes" id="UP001498398">
    <property type="component" value="Unassembled WGS sequence"/>
</dbReference>
<proteinExistence type="predicted"/>
<evidence type="ECO:0008006" key="4">
    <source>
        <dbReference type="Google" id="ProtNLM"/>
    </source>
</evidence>
<sequence>MLTLPGQKAPKTVSAKDKDGAPDVSVKKRKFDQTQRASDSSQNKDLHTPRLHSGSSQLSPNMPSRSSPPTSRYPPQHSRAESRNNKAANKGIMRVVQRAEQRLFTNVGSNSREEKLALPISSSPSHHLAGSPTSLSQSKVQALSASEPPSLPLAIPHPQALPPEDDLEGQSAESERSVTAKGNISSSAPRVREQASSIKPKMASQKGRRINSTLVSSSTVSSLSPRPSIYPSLSSNSRPNASAPPILPTKLPRKSFPQDRQTTRVARSSLGCGTGSSDRDDVHDSARSSSERKVRAPVNTIRDNFASLSRPSIDISSSSSESTTTSSSSTSLGTPLFSSRRPSSQTLTSTTITNQRPLSSDLLNSNFLSSTHETLQQQPFSKDKSIKSSPSSVDMAAVNIAYNSCSPIPPSQTFSVMMPQLSGSFCYPPQMTPQNPFLFTAMVDSSGRPLSVDLPMMQQHMLNPYSVVPSHGFTKTPVPYPYPSGKPHAPANSRRSTDGHKGMKSSRIAGASNSSDKNSVPRSSRVVPRETGKLQLGDQRHTHVPEVKSSHVISQPNPHKQRSDKKTFGNDSIPPSAYTRCHPKPHAQSSNGDSRRISSSSSATLYHRSSRTSRYSTGDASLKKNSLPSASGTPGQVLKSEPISIPTTALVVEDDNNSASSITSKSESDAWAEEENALKKHDKQEQSQQSGAGVTQSITPPSPTTIEPPESHVDSISPVEEIQVSEQLPATYFPLTLYLSHSDLLGLLLQHLSFRDFCMIMRVSKTVRMMLTENELLREEVLERFLKSSGYLRWAWREPELISLTLRDLHDYMRGMMTPISEYTRVAELYLKQLKVRHAKRDPDVLESAVLLRDATRAYNRVIGRLRAQAERDPDSFTTSSGSKMSSESPLSESQQSSSDNTHDVDIPLFRPRRAPLFRVFIPSPEGDWLSDASVHQCEAELKYAGLLELMRMGDVVWDIAVGDNGNFGRMIWDGKYLVDLDYTYSEVGDLPKYIPALAFPPSYFHRVLRTSPTSSDPLIRLDISSWGQEIASNLQLLQNRRRTVRTPSATYHTTNWVHQSSFMLKSPLSQSRTSKWSEQLPKSLQSVPIPGFTGMYVDSSWYGKIVIETEGTGDSLTDLQDRCGPGAFPSRAKSSTRSLMTERSLAKEMDARTAFRIIRERSRPGEIWLRTVSAKERRV</sequence>